<proteinExistence type="predicted"/>
<organism evidence="1 2">
    <name type="scientific">Stephania yunnanensis</name>
    <dbReference type="NCBI Taxonomy" id="152371"/>
    <lineage>
        <taxon>Eukaryota</taxon>
        <taxon>Viridiplantae</taxon>
        <taxon>Streptophyta</taxon>
        <taxon>Embryophyta</taxon>
        <taxon>Tracheophyta</taxon>
        <taxon>Spermatophyta</taxon>
        <taxon>Magnoliopsida</taxon>
        <taxon>Ranunculales</taxon>
        <taxon>Menispermaceae</taxon>
        <taxon>Menispermoideae</taxon>
        <taxon>Cissampelideae</taxon>
        <taxon>Stephania</taxon>
    </lineage>
</organism>
<dbReference type="Proteomes" id="UP001420932">
    <property type="component" value="Unassembled WGS sequence"/>
</dbReference>
<evidence type="ECO:0000313" key="1">
    <source>
        <dbReference type="EMBL" id="KAK9086733.1"/>
    </source>
</evidence>
<reference evidence="1 2" key="1">
    <citation type="submission" date="2024-01" db="EMBL/GenBank/DDBJ databases">
        <title>Genome assemblies of Stephania.</title>
        <authorList>
            <person name="Yang L."/>
        </authorList>
    </citation>
    <scope>NUCLEOTIDE SEQUENCE [LARGE SCALE GENOMIC DNA]</scope>
    <source>
        <strain evidence="1">YNDBR</strain>
        <tissue evidence="1">Leaf</tissue>
    </source>
</reference>
<sequence length="55" mass="6248">MGSASLSANFFGFFVLIKRYNLQQQQQQQQHSICPKLTGVGYMDQIFSLCSIKCN</sequence>
<gene>
    <name evidence="1" type="ORF">Syun_029127</name>
</gene>
<accession>A0AAP0E815</accession>
<dbReference type="EMBL" id="JBBNAF010000013">
    <property type="protein sequence ID" value="KAK9086733.1"/>
    <property type="molecule type" value="Genomic_DNA"/>
</dbReference>
<protein>
    <submittedName>
        <fullName evidence="1">Uncharacterized protein</fullName>
    </submittedName>
</protein>
<evidence type="ECO:0000313" key="2">
    <source>
        <dbReference type="Proteomes" id="UP001420932"/>
    </source>
</evidence>
<name>A0AAP0E815_9MAGN</name>
<keyword evidence="2" id="KW-1185">Reference proteome</keyword>
<dbReference type="AlphaFoldDB" id="A0AAP0E815"/>
<comment type="caution">
    <text evidence="1">The sequence shown here is derived from an EMBL/GenBank/DDBJ whole genome shotgun (WGS) entry which is preliminary data.</text>
</comment>